<dbReference type="InterPro" id="IPR003599">
    <property type="entry name" value="Ig_sub"/>
</dbReference>
<evidence type="ECO:0000313" key="3">
    <source>
        <dbReference type="Proteomes" id="UP001558613"/>
    </source>
</evidence>
<proteinExistence type="predicted"/>
<dbReference type="SMART" id="SM00409">
    <property type="entry name" value="IG"/>
    <property type="match status" value="1"/>
</dbReference>
<dbReference type="SUPFAM" id="SSF48726">
    <property type="entry name" value="Immunoglobulin"/>
    <property type="match status" value="1"/>
</dbReference>
<protein>
    <recommendedName>
        <fullName evidence="1">Immunoglobulin domain-containing protein</fullName>
    </recommendedName>
</protein>
<organism evidence="2 3">
    <name type="scientific">Cirrhinus molitorella</name>
    <name type="common">mud carp</name>
    <dbReference type="NCBI Taxonomy" id="172907"/>
    <lineage>
        <taxon>Eukaryota</taxon>
        <taxon>Metazoa</taxon>
        <taxon>Chordata</taxon>
        <taxon>Craniata</taxon>
        <taxon>Vertebrata</taxon>
        <taxon>Euteleostomi</taxon>
        <taxon>Actinopterygii</taxon>
        <taxon>Neopterygii</taxon>
        <taxon>Teleostei</taxon>
        <taxon>Ostariophysi</taxon>
        <taxon>Cypriniformes</taxon>
        <taxon>Cyprinidae</taxon>
        <taxon>Labeoninae</taxon>
        <taxon>Labeonini</taxon>
        <taxon>Cirrhinus</taxon>
    </lineage>
</organism>
<dbReference type="Gene3D" id="2.60.40.10">
    <property type="entry name" value="Immunoglobulins"/>
    <property type="match status" value="1"/>
</dbReference>
<comment type="caution">
    <text evidence="2">The sequence shown here is derived from an EMBL/GenBank/DDBJ whole genome shotgun (WGS) entry which is preliminary data.</text>
</comment>
<name>A0ABR3LKR2_9TELE</name>
<feature type="domain" description="Immunoglobulin" evidence="1">
    <location>
        <begin position="13"/>
        <end position="116"/>
    </location>
</feature>
<sequence>FFPSGVFADPDAVKSVSVMEGDSVTLESGVTEIQTDDLIAWTFRHPETRIAQINKEAGSFNTYNNVLDGRFRDRLKLDHQTGSLTITNTRTTDSGLYQIFIKGIKPTTNRFNVSVY</sequence>
<reference evidence="2 3" key="1">
    <citation type="submission" date="2023-09" db="EMBL/GenBank/DDBJ databases">
        <authorList>
            <person name="Wang M."/>
        </authorList>
    </citation>
    <scope>NUCLEOTIDE SEQUENCE [LARGE SCALE GENOMIC DNA]</scope>
    <source>
        <strain evidence="2">GT-2023</strain>
        <tissue evidence="2">Liver</tissue>
    </source>
</reference>
<dbReference type="Proteomes" id="UP001558613">
    <property type="component" value="Unassembled WGS sequence"/>
</dbReference>
<evidence type="ECO:0000313" key="2">
    <source>
        <dbReference type="EMBL" id="KAL1252063.1"/>
    </source>
</evidence>
<dbReference type="EMBL" id="JAYMGO010000022">
    <property type="protein sequence ID" value="KAL1252063.1"/>
    <property type="molecule type" value="Genomic_DNA"/>
</dbReference>
<keyword evidence="3" id="KW-1185">Reference proteome</keyword>
<feature type="non-terminal residue" evidence="2">
    <location>
        <position position="116"/>
    </location>
</feature>
<dbReference type="PANTHER" id="PTHR21063:SF4">
    <property type="entry name" value="CD48 ANTIGEN-RELATED"/>
    <property type="match status" value="1"/>
</dbReference>
<gene>
    <name evidence="2" type="ORF">QQF64_019859</name>
</gene>
<evidence type="ECO:0000259" key="1">
    <source>
        <dbReference type="SMART" id="SM00409"/>
    </source>
</evidence>
<dbReference type="InterPro" id="IPR036179">
    <property type="entry name" value="Ig-like_dom_sf"/>
</dbReference>
<dbReference type="Pfam" id="PF07686">
    <property type="entry name" value="V-set"/>
    <property type="match status" value="1"/>
</dbReference>
<dbReference type="InterPro" id="IPR013783">
    <property type="entry name" value="Ig-like_fold"/>
</dbReference>
<accession>A0ABR3LKR2</accession>
<dbReference type="PANTHER" id="PTHR21063">
    <property type="entry name" value="LFA-3"/>
    <property type="match status" value="1"/>
</dbReference>
<dbReference type="InterPro" id="IPR013106">
    <property type="entry name" value="Ig_V-set"/>
</dbReference>
<feature type="non-terminal residue" evidence="2">
    <location>
        <position position="1"/>
    </location>
</feature>